<dbReference type="EC" id="2.3.1.1" evidence="11"/>
<protein>
    <recommendedName>
        <fullName evidence="11">Arginine biosynthesis bifunctional protein ArgJ</fullName>
    </recommendedName>
    <domain>
        <recommendedName>
            <fullName evidence="11">Glutamate N-acetyltransferase</fullName>
            <ecNumber evidence="11">2.3.1.35</ecNumber>
        </recommendedName>
        <alternativeName>
            <fullName evidence="11">Ornithine acetyltransferase</fullName>
            <shortName evidence="11">OATase</shortName>
        </alternativeName>
        <alternativeName>
            <fullName evidence="11">Ornithine transacetylase</fullName>
        </alternativeName>
    </domain>
    <domain>
        <recommendedName>
            <fullName evidence="11">Amino-acid acetyltransferase</fullName>
            <ecNumber evidence="11">2.3.1.1</ecNumber>
        </recommendedName>
        <alternativeName>
            <fullName evidence="11">N-acetylglutamate synthase</fullName>
            <shortName evidence="11">AGSase</shortName>
        </alternativeName>
    </domain>
    <component>
        <recommendedName>
            <fullName evidence="11">Arginine biosynthesis bifunctional protein ArgJ alpha chain</fullName>
        </recommendedName>
    </component>
    <component>
        <recommendedName>
            <fullName evidence="11">Arginine biosynthesis bifunctional protein ArgJ beta chain</fullName>
        </recommendedName>
    </component>
</protein>
<name>A0A512NID2_9HYPH</name>
<comment type="subunit">
    <text evidence="3 11">Heterotetramer of two alpha and two beta chains.</text>
</comment>
<keyword evidence="6 11" id="KW-0028">Amino-acid biosynthesis</keyword>
<dbReference type="UniPathway" id="UPA00068">
    <property type="reaction ID" value="UER00106"/>
</dbReference>
<feature type="site" description="Involved in the stabilization of negative charge on the oxyanion by the formation of the oxyanion hole" evidence="11">
    <location>
        <position position="124"/>
    </location>
</feature>
<dbReference type="NCBIfam" id="NF003802">
    <property type="entry name" value="PRK05388.1"/>
    <property type="match status" value="1"/>
</dbReference>
<dbReference type="InterPro" id="IPR042195">
    <property type="entry name" value="ArgJ_beta_C"/>
</dbReference>
<comment type="catalytic activity">
    <reaction evidence="11">
        <text>L-glutamate + acetyl-CoA = N-acetyl-L-glutamate + CoA + H(+)</text>
        <dbReference type="Rhea" id="RHEA:24292"/>
        <dbReference type="ChEBI" id="CHEBI:15378"/>
        <dbReference type="ChEBI" id="CHEBI:29985"/>
        <dbReference type="ChEBI" id="CHEBI:44337"/>
        <dbReference type="ChEBI" id="CHEBI:57287"/>
        <dbReference type="ChEBI" id="CHEBI:57288"/>
        <dbReference type="EC" id="2.3.1.1"/>
    </reaction>
</comment>
<comment type="function">
    <text evidence="11">Catalyzes two activities which are involved in the cyclic version of arginine biosynthesis: the synthesis of N-acetylglutamate from glutamate and acetyl-CoA as the acetyl donor, and of ornithine by transacetylation between N(2)-acetylornithine and glutamate.</text>
</comment>
<evidence type="ECO:0000256" key="9">
    <source>
        <dbReference type="ARBA" id="ARBA00023268"/>
    </source>
</evidence>
<feature type="chain" id="PRO_5023571606" description="Arginine biosynthesis bifunctional protein ArgJ beta chain" evidence="11">
    <location>
        <begin position="198"/>
        <end position="417"/>
    </location>
</feature>
<keyword evidence="10 11" id="KW-0012">Acyltransferase</keyword>
<evidence type="ECO:0000256" key="6">
    <source>
        <dbReference type="ARBA" id="ARBA00022605"/>
    </source>
</evidence>
<comment type="pathway">
    <text evidence="11">Amino-acid biosynthesis; L-arginine biosynthesis; N(2)-acetyl-L-ornithine from L-glutamate: step 1/4.</text>
</comment>
<keyword evidence="4 11" id="KW-0963">Cytoplasm</keyword>
<proteinExistence type="inferred from homology"/>
<dbReference type="FunFam" id="3.10.20.340:FF:000003">
    <property type="entry name" value="Arginine biosynthesis bifunctional protein ArgJ"/>
    <property type="match status" value="1"/>
</dbReference>
<dbReference type="FunFam" id="3.60.70.12:FF:000001">
    <property type="entry name" value="Arginine biosynthesis bifunctional protein ArgJ, chloroplastic"/>
    <property type="match status" value="1"/>
</dbReference>
<keyword evidence="7 11" id="KW-0808">Transferase</keyword>
<dbReference type="GO" id="GO:0006592">
    <property type="term" value="P:ornithine biosynthetic process"/>
    <property type="evidence" value="ECO:0007669"/>
    <property type="project" value="TreeGrafter"/>
</dbReference>
<evidence type="ECO:0000256" key="10">
    <source>
        <dbReference type="ARBA" id="ARBA00023315"/>
    </source>
</evidence>
<evidence type="ECO:0000256" key="8">
    <source>
        <dbReference type="ARBA" id="ARBA00022813"/>
    </source>
</evidence>
<accession>A0A512NID2</accession>
<comment type="caution">
    <text evidence="12">The sequence shown here is derived from an EMBL/GenBank/DDBJ whole genome shotgun (WGS) entry which is preliminary data.</text>
</comment>
<feature type="binding site" evidence="11">
    <location>
        <position position="288"/>
    </location>
    <ligand>
        <name>substrate</name>
    </ligand>
</feature>
<feature type="binding site" evidence="11">
    <location>
        <position position="161"/>
    </location>
    <ligand>
        <name>substrate</name>
    </ligand>
</feature>
<comment type="pathway">
    <text evidence="11">Amino-acid biosynthesis; L-arginine biosynthesis; L-ornithine and N-acetyl-L-glutamate from L-glutamate and N(2)-acetyl-L-ornithine (cyclic): step 1/1.</text>
</comment>
<dbReference type="PANTHER" id="PTHR23100:SF0">
    <property type="entry name" value="ARGININE BIOSYNTHESIS BIFUNCTIONAL PROTEIN ARGJ, MITOCHONDRIAL"/>
    <property type="match status" value="1"/>
</dbReference>
<dbReference type="GO" id="GO:0004358">
    <property type="term" value="F:L-glutamate N-acetyltransferase activity, acting on acetyl-L-ornithine as donor"/>
    <property type="evidence" value="ECO:0007669"/>
    <property type="project" value="UniProtKB-UniRule"/>
</dbReference>
<dbReference type="EC" id="2.3.1.35" evidence="11"/>
<dbReference type="Gene3D" id="3.60.70.12">
    <property type="entry name" value="L-amino peptidase D-ALA esterase/amidase"/>
    <property type="match status" value="1"/>
</dbReference>
<evidence type="ECO:0000256" key="11">
    <source>
        <dbReference type="HAMAP-Rule" id="MF_01106"/>
    </source>
</evidence>
<dbReference type="CDD" id="cd02152">
    <property type="entry name" value="OAT"/>
    <property type="match status" value="1"/>
</dbReference>
<evidence type="ECO:0000256" key="3">
    <source>
        <dbReference type="ARBA" id="ARBA00011475"/>
    </source>
</evidence>
<evidence type="ECO:0000256" key="7">
    <source>
        <dbReference type="ARBA" id="ARBA00022679"/>
    </source>
</evidence>
<dbReference type="SUPFAM" id="SSF56266">
    <property type="entry name" value="DmpA/ArgJ-like"/>
    <property type="match status" value="1"/>
</dbReference>
<evidence type="ECO:0000256" key="5">
    <source>
        <dbReference type="ARBA" id="ARBA00022571"/>
    </source>
</evidence>
<sequence length="417" mass="43878">MTHDVAKISPFAPTELADLPVIEGVRFAACEAGIRYKNRDDLMVAVVDPGTTVAGVLTQSKTCSAPVLWCRQSLEGGKARILVVNSGNANAFTGKKGREAVEATAEFAMKATGCGRDEVYLASTGVIGEPLEAGKFRHLLDGLVTSAKADAWPRAARAIMTTDTYPKLATRKARIGNVEVSINGFCKGAGMIAPDMATMLCFLFTDAAVSAQALQQIMSSGAATSFNCMTIDGDTSTSDTCLIFATGAAAKRGQKPVDEVGDPALAEFTAAVHDLLKELAIMVAKDGEGLSKFVTLVIEGAESDAAARRIGLSVANSPLVKTAIAGEDPNWGRVVMAVGKSGEAADRDNLSIWFGSRAVAEKGERAASYDEPTIAAYMKSREIDIRVDVGVGGPGRATIWTCDLTQDYFAINADYRS</sequence>
<comment type="subcellular location">
    <subcellularLocation>
        <location evidence="1 11">Cytoplasm</location>
    </subcellularLocation>
</comment>
<dbReference type="AlphaFoldDB" id="A0A512NID2"/>
<dbReference type="OrthoDB" id="9804242at2"/>
<dbReference type="Proteomes" id="UP000321058">
    <property type="component" value="Unassembled WGS sequence"/>
</dbReference>
<dbReference type="InterPro" id="IPR002813">
    <property type="entry name" value="Arg_biosynth_ArgJ"/>
</dbReference>
<reference evidence="12 13" key="1">
    <citation type="submission" date="2019-07" db="EMBL/GenBank/DDBJ databases">
        <title>Whole genome shotgun sequence of Reyranella soli NBRC 108950.</title>
        <authorList>
            <person name="Hosoyama A."/>
            <person name="Uohara A."/>
            <person name="Ohji S."/>
            <person name="Ichikawa N."/>
        </authorList>
    </citation>
    <scope>NUCLEOTIDE SEQUENCE [LARGE SCALE GENOMIC DNA]</scope>
    <source>
        <strain evidence="12 13">NBRC 108950</strain>
    </source>
</reference>
<keyword evidence="9 11" id="KW-0511">Multifunctional enzyme</keyword>
<evidence type="ECO:0000313" key="13">
    <source>
        <dbReference type="Proteomes" id="UP000321058"/>
    </source>
</evidence>
<gene>
    <name evidence="12" type="primary">argJ_1</name>
    <name evidence="11" type="synonym">argJ</name>
    <name evidence="12" type="ORF">RSO01_58770</name>
</gene>
<keyword evidence="13" id="KW-1185">Reference proteome</keyword>
<evidence type="ECO:0000256" key="1">
    <source>
        <dbReference type="ARBA" id="ARBA00004496"/>
    </source>
</evidence>
<comment type="similarity">
    <text evidence="2 11">Belongs to the ArgJ family.</text>
</comment>
<dbReference type="InterPro" id="IPR016117">
    <property type="entry name" value="ArgJ-like_dom_sf"/>
</dbReference>
<dbReference type="NCBIfam" id="TIGR00120">
    <property type="entry name" value="ArgJ"/>
    <property type="match status" value="1"/>
</dbReference>
<dbReference type="GO" id="GO:0005737">
    <property type="term" value="C:cytoplasm"/>
    <property type="evidence" value="ECO:0007669"/>
    <property type="project" value="UniProtKB-SubCell"/>
</dbReference>
<dbReference type="EMBL" id="BKAJ01000108">
    <property type="protein sequence ID" value="GEP58711.1"/>
    <property type="molecule type" value="Genomic_DNA"/>
</dbReference>
<evidence type="ECO:0000256" key="2">
    <source>
        <dbReference type="ARBA" id="ARBA00006774"/>
    </source>
</evidence>
<organism evidence="12 13">
    <name type="scientific">Reyranella soli</name>
    <dbReference type="NCBI Taxonomy" id="1230389"/>
    <lineage>
        <taxon>Bacteria</taxon>
        <taxon>Pseudomonadati</taxon>
        <taxon>Pseudomonadota</taxon>
        <taxon>Alphaproteobacteria</taxon>
        <taxon>Hyphomicrobiales</taxon>
        <taxon>Reyranellaceae</taxon>
        <taxon>Reyranella</taxon>
    </lineage>
</organism>
<dbReference type="GO" id="GO:0004042">
    <property type="term" value="F:L-glutamate N-acetyltransferase activity"/>
    <property type="evidence" value="ECO:0007669"/>
    <property type="project" value="UniProtKB-UniRule"/>
</dbReference>
<dbReference type="Pfam" id="PF01960">
    <property type="entry name" value="ArgJ"/>
    <property type="match status" value="1"/>
</dbReference>
<dbReference type="GO" id="GO:0006526">
    <property type="term" value="P:L-arginine biosynthetic process"/>
    <property type="evidence" value="ECO:0007669"/>
    <property type="project" value="UniProtKB-UniRule"/>
</dbReference>
<dbReference type="RefSeq" id="WP_147154106.1">
    <property type="nucleotide sequence ID" value="NZ_BKAJ01000108.1"/>
</dbReference>
<evidence type="ECO:0000256" key="4">
    <source>
        <dbReference type="ARBA" id="ARBA00022490"/>
    </source>
</evidence>
<evidence type="ECO:0000313" key="12">
    <source>
        <dbReference type="EMBL" id="GEP58711.1"/>
    </source>
</evidence>
<feature type="binding site" evidence="11">
    <location>
        <position position="198"/>
    </location>
    <ligand>
        <name>substrate</name>
    </ligand>
</feature>
<keyword evidence="8 11" id="KW-0068">Autocatalytic cleavage</keyword>
<feature type="binding site" evidence="11">
    <location>
        <position position="412"/>
    </location>
    <ligand>
        <name>substrate</name>
    </ligand>
</feature>
<feature type="site" description="Cleavage; by autolysis" evidence="11">
    <location>
        <begin position="197"/>
        <end position="198"/>
    </location>
</feature>
<comment type="catalytic activity">
    <reaction evidence="11">
        <text>N(2)-acetyl-L-ornithine + L-glutamate = N-acetyl-L-glutamate + L-ornithine</text>
        <dbReference type="Rhea" id="RHEA:15349"/>
        <dbReference type="ChEBI" id="CHEBI:29985"/>
        <dbReference type="ChEBI" id="CHEBI:44337"/>
        <dbReference type="ChEBI" id="CHEBI:46911"/>
        <dbReference type="ChEBI" id="CHEBI:57805"/>
        <dbReference type="EC" id="2.3.1.35"/>
    </reaction>
</comment>
<dbReference type="Gene3D" id="3.10.20.340">
    <property type="entry name" value="ArgJ beta chain, C-terminal domain"/>
    <property type="match status" value="1"/>
</dbReference>
<feature type="binding site" evidence="11">
    <location>
        <position position="417"/>
    </location>
    <ligand>
        <name>substrate</name>
    </ligand>
</feature>
<feature type="binding site" evidence="11">
    <location>
        <position position="187"/>
    </location>
    <ligand>
        <name>substrate</name>
    </ligand>
</feature>
<feature type="active site" description="Nucleophile" evidence="11">
    <location>
        <position position="198"/>
    </location>
</feature>
<dbReference type="HAMAP" id="MF_01106">
    <property type="entry name" value="ArgJ"/>
    <property type="match status" value="1"/>
</dbReference>
<feature type="chain" id="PRO_5023571607" description="Arginine biosynthesis bifunctional protein ArgJ alpha chain" evidence="11">
    <location>
        <begin position="1"/>
        <end position="197"/>
    </location>
</feature>
<feature type="site" description="Involved in the stabilization of negative charge on the oxyanion by the formation of the oxyanion hole" evidence="11">
    <location>
        <position position="125"/>
    </location>
</feature>
<keyword evidence="5 11" id="KW-0055">Arginine biosynthesis</keyword>
<dbReference type="PANTHER" id="PTHR23100">
    <property type="entry name" value="ARGININE BIOSYNTHESIS BIFUNCTIONAL PROTEIN ARGJ"/>
    <property type="match status" value="1"/>
</dbReference>